<dbReference type="Pfam" id="PF06831">
    <property type="entry name" value="H2TH"/>
    <property type="match status" value="1"/>
</dbReference>
<dbReference type="GO" id="GO:0140078">
    <property type="term" value="F:class I DNA-(apurinic or apyrimidinic site) endonuclease activity"/>
    <property type="evidence" value="ECO:0007669"/>
    <property type="project" value="UniProtKB-EC"/>
</dbReference>
<dbReference type="Proteomes" id="UP000306985">
    <property type="component" value="Unassembled WGS sequence"/>
</dbReference>
<evidence type="ECO:0000256" key="5">
    <source>
        <dbReference type="ARBA" id="ARBA00022771"/>
    </source>
</evidence>
<evidence type="ECO:0000256" key="12">
    <source>
        <dbReference type="ARBA" id="ARBA00023295"/>
    </source>
</evidence>
<evidence type="ECO:0000256" key="4">
    <source>
        <dbReference type="ARBA" id="ARBA00022763"/>
    </source>
</evidence>
<evidence type="ECO:0000259" key="16">
    <source>
        <dbReference type="PROSITE" id="PS51066"/>
    </source>
</evidence>
<evidence type="ECO:0000256" key="9">
    <source>
        <dbReference type="ARBA" id="ARBA00023204"/>
    </source>
</evidence>
<dbReference type="SUPFAM" id="SSF81624">
    <property type="entry name" value="N-terminal domain of MutM-like DNA repair proteins"/>
    <property type="match status" value="1"/>
</dbReference>
<dbReference type="InterPro" id="IPR012319">
    <property type="entry name" value="FPG_cat"/>
</dbReference>
<keyword evidence="8" id="KW-0238">DNA-binding</keyword>
<dbReference type="GO" id="GO:0008270">
    <property type="term" value="F:zinc ion binding"/>
    <property type="evidence" value="ECO:0007669"/>
    <property type="project" value="UniProtKB-KW"/>
</dbReference>
<dbReference type="SUPFAM" id="SSF46946">
    <property type="entry name" value="S13-like H2TH domain"/>
    <property type="match status" value="1"/>
</dbReference>
<dbReference type="PROSITE" id="PS51068">
    <property type="entry name" value="FPG_CAT"/>
    <property type="match status" value="1"/>
</dbReference>
<dbReference type="InterPro" id="IPR015887">
    <property type="entry name" value="DNA_glyclase_Znf_dom_DNA_BS"/>
</dbReference>
<comment type="caution">
    <text evidence="18">The sequence shown here is derived from an EMBL/GenBank/DDBJ whole genome shotgun (WGS) entry which is preliminary data.</text>
</comment>
<keyword evidence="4" id="KW-0227">DNA damage</keyword>
<dbReference type="SMART" id="SM01232">
    <property type="entry name" value="H2TH"/>
    <property type="match status" value="1"/>
</dbReference>
<feature type="domain" description="Formamidopyrimidine-DNA glycosylase catalytic" evidence="17">
    <location>
        <begin position="2"/>
        <end position="111"/>
    </location>
</feature>
<dbReference type="InterPro" id="IPR044090">
    <property type="entry name" value="Nei2_N"/>
</dbReference>
<evidence type="ECO:0000256" key="3">
    <source>
        <dbReference type="ARBA" id="ARBA00022723"/>
    </source>
</evidence>
<dbReference type="Pfam" id="PF01149">
    <property type="entry name" value="Fapy_DNA_glyco"/>
    <property type="match status" value="1"/>
</dbReference>
<dbReference type="GO" id="GO:0000703">
    <property type="term" value="F:oxidized pyrimidine nucleobase lesion DNA N-glycosylase activity"/>
    <property type="evidence" value="ECO:0007669"/>
    <property type="project" value="TreeGrafter"/>
</dbReference>
<keyword evidence="10" id="KW-0456">Lyase</keyword>
<dbReference type="InterPro" id="IPR035937">
    <property type="entry name" value="FPG_N"/>
</dbReference>
<feature type="domain" description="FPG-type" evidence="16">
    <location>
        <begin position="246"/>
        <end position="284"/>
    </location>
</feature>
<gene>
    <name evidence="18" type="ORF">FDO65_13250</name>
</gene>
<dbReference type="RefSeq" id="WP_137450175.1">
    <property type="nucleotide sequence ID" value="NZ_SZZH01000003.1"/>
</dbReference>
<sequence length="317" mass="34174">MPEGDTVLRTARRLDAALSGRPLLRSELRWGELGDADLAGRTVLQTVSYGKQLLTRLAAADDRLRGGRPGGPRRPQAPPEPLTLRSHLRMEGRWAVHATGARPWPSARQAAVRAVLEGSEWTAVGTWLGLLDLIPTDQEPALVGHLGPDILAPDFPQTGRAEAIARLGTRPEREIGAALLDQTTVAGIGTMYMAEALFARGISPWTPVAEVDLGAVLDTARRQLHNGATQAVPTTTGNNRRGMTTYAHARSGNPCLRCGGTIRVAQIGVPPRQRPAFYCPHCQPGPTPTDDGRPQSPLGSNPATPYFRRPAGYRRDR</sequence>
<dbReference type="InterPro" id="IPR000214">
    <property type="entry name" value="Znf_DNA_glyclase/AP_lyase"/>
</dbReference>
<evidence type="ECO:0000313" key="18">
    <source>
        <dbReference type="EMBL" id="TKV58512.1"/>
    </source>
</evidence>
<dbReference type="EC" id="4.2.99.18" evidence="2"/>
<feature type="region of interest" description="Disordered" evidence="15">
    <location>
        <begin position="279"/>
        <end position="317"/>
    </location>
</feature>
<dbReference type="PROSITE" id="PS51066">
    <property type="entry name" value="ZF_FPG_2"/>
    <property type="match status" value="1"/>
</dbReference>
<keyword evidence="12" id="KW-0326">Glycosidase</keyword>
<keyword evidence="11" id="KW-0511">Multifunctional enzyme</keyword>
<evidence type="ECO:0000256" key="8">
    <source>
        <dbReference type="ARBA" id="ARBA00023125"/>
    </source>
</evidence>
<keyword evidence="7" id="KW-0862">Zinc</keyword>
<dbReference type="PANTHER" id="PTHR42697">
    <property type="entry name" value="ENDONUCLEASE 8"/>
    <property type="match status" value="1"/>
</dbReference>
<dbReference type="Gene3D" id="1.10.8.50">
    <property type="match status" value="1"/>
</dbReference>
<dbReference type="AlphaFoldDB" id="A0A4U6QES6"/>
<dbReference type="PANTHER" id="PTHR42697:SF1">
    <property type="entry name" value="ENDONUCLEASE 8"/>
    <property type="match status" value="1"/>
</dbReference>
<dbReference type="SMART" id="SM00898">
    <property type="entry name" value="Fapy_DNA_glyco"/>
    <property type="match status" value="1"/>
</dbReference>
<dbReference type="InterPro" id="IPR015886">
    <property type="entry name" value="H2TH_FPG"/>
</dbReference>
<keyword evidence="6" id="KW-0378">Hydrolase</keyword>
<keyword evidence="9" id="KW-0234">DNA repair</keyword>
<evidence type="ECO:0000256" key="10">
    <source>
        <dbReference type="ARBA" id="ARBA00023239"/>
    </source>
</evidence>
<evidence type="ECO:0000256" key="2">
    <source>
        <dbReference type="ARBA" id="ARBA00012720"/>
    </source>
</evidence>
<keyword evidence="5 14" id="KW-0863">Zinc-finger</keyword>
<dbReference type="Gene3D" id="3.20.190.10">
    <property type="entry name" value="MutM-like, N-terminal"/>
    <property type="match status" value="1"/>
</dbReference>
<evidence type="ECO:0000313" key="19">
    <source>
        <dbReference type="Proteomes" id="UP000306985"/>
    </source>
</evidence>
<comment type="similarity">
    <text evidence="1">Belongs to the FPG family.</text>
</comment>
<evidence type="ECO:0000256" key="14">
    <source>
        <dbReference type="PROSITE-ProRule" id="PRU00391"/>
    </source>
</evidence>
<dbReference type="CDD" id="cd08971">
    <property type="entry name" value="AcNei2_N"/>
    <property type="match status" value="1"/>
</dbReference>
<dbReference type="GO" id="GO:0006284">
    <property type="term" value="P:base-excision repair"/>
    <property type="evidence" value="ECO:0007669"/>
    <property type="project" value="InterPro"/>
</dbReference>
<feature type="region of interest" description="Disordered" evidence="15">
    <location>
        <begin position="61"/>
        <end position="82"/>
    </location>
</feature>
<keyword evidence="3" id="KW-0479">Metal-binding</keyword>
<evidence type="ECO:0000256" key="1">
    <source>
        <dbReference type="ARBA" id="ARBA00009409"/>
    </source>
</evidence>
<comment type="catalytic activity">
    <reaction evidence="13">
        <text>2'-deoxyribonucleotide-(2'-deoxyribose 5'-phosphate)-2'-deoxyribonucleotide-DNA = a 3'-end 2'-deoxyribonucleotide-(2,3-dehydro-2,3-deoxyribose 5'-phosphate)-DNA + a 5'-end 5'-phospho-2'-deoxyribonucleoside-DNA + H(+)</text>
        <dbReference type="Rhea" id="RHEA:66592"/>
        <dbReference type="Rhea" id="RHEA-COMP:13180"/>
        <dbReference type="Rhea" id="RHEA-COMP:16897"/>
        <dbReference type="Rhea" id="RHEA-COMP:17067"/>
        <dbReference type="ChEBI" id="CHEBI:15378"/>
        <dbReference type="ChEBI" id="CHEBI:136412"/>
        <dbReference type="ChEBI" id="CHEBI:157695"/>
        <dbReference type="ChEBI" id="CHEBI:167181"/>
        <dbReference type="EC" id="4.2.99.18"/>
    </reaction>
</comment>
<keyword evidence="19" id="KW-1185">Reference proteome</keyword>
<dbReference type="SUPFAM" id="SSF57716">
    <property type="entry name" value="Glucocorticoid receptor-like (DNA-binding domain)"/>
    <property type="match status" value="1"/>
</dbReference>
<dbReference type="EMBL" id="SZZH01000003">
    <property type="protein sequence ID" value="TKV58512.1"/>
    <property type="molecule type" value="Genomic_DNA"/>
</dbReference>
<dbReference type="GO" id="GO:0003684">
    <property type="term" value="F:damaged DNA binding"/>
    <property type="evidence" value="ECO:0007669"/>
    <property type="project" value="InterPro"/>
</dbReference>
<name>A0A4U6QES6_9ACTN</name>
<evidence type="ECO:0000256" key="6">
    <source>
        <dbReference type="ARBA" id="ARBA00022801"/>
    </source>
</evidence>
<evidence type="ECO:0000259" key="17">
    <source>
        <dbReference type="PROSITE" id="PS51068"/>
    </source>
</evidence>
<reference evidence="18 19" key="1">
    <citation type="submission" date="2019-05" db="EMBL/GenBank/DDBJ databases">
        <title>Nakamurella sp. N5BH11, whole genome shotgun sequence.</title>
        <authorList>
            <person name="Tuo L."/>
        </authorList>
    </citation>
    <scope>NUCLEOTIDE SEQUENCE [LARGE SCALE GENOMIC DNA]</scope>
    <source>
        <strain evidence="18 19">N5BH11</strain>
    </source>
</reference>
<accession>A0A4U6QES6</accession>
<evidence type="ECO:0000256" key="11">
    <source>
        <dbReference type="ARBA" id="ARBA00023268"/>
    </source>
</evidence>
<evidence type="ECO:0000256" key="15">
    <source>
        <dbReference type="SAM" id="MobiDB-lite"/>
    </source>
</evidence>
<dbReference type="PROSITE" id="PS01242">
    <property type="entry name" value="ZF_FPG_1"/>
    <property type="match status" value="1"/>
</dbReference>
<evidence type="ECO:0000256" key="13">
    <source>
        <dbReference type="ARBA" id="ARBA00044632"/>
    </source>
</evidence>
<dbReference type="OrthoDB" id="9800855at2"/>
<evidence type="ECO:0000256" key="7">
    <source>
        <dbReference type="ARBA" id="ARBA00022833"/>
    </source>
</evidence>
<protein>
    <recommendedName>
        <fullName evidence="2">DNA-(apurinic or apyrimidinic site) lyase</fullName>
        <ecNumber evidence="2">4.2.99.18</ecNumber>
    </recommendedName>
</protein>
<proteinExistence type="inferred from homology"/>
<dbReference type="InterPro" id="IPR010979">
    <property type="entry name" value="Ribosomal_uS13-like_H2TH"/>
</dbReference>
<organism evidence="18 19">
    <name type="scientific">Nakamurella flava</name>
    <dbReference type="NCBI Taxonomy" id="2576308"/>
    <lineage>
        <taxon>Bacteria</taxon>
        <taxon>Bacillati</taxon>
        <taxon>Actinomycetota</taxon>
        <taxon>Actinomycetes</taxon>
        <taxon>Nakamurellales</taxon>
        <taxon>Nakamurellaceae</taxon>
        <taxon>Nakamurella</taxon>
    </lineage>
</organism>